<organism evidence="1 2">
    <name type="scientific">Mycobacterium phage Willis</name>
    <dbReference type="NCBI Taxonomy" id="1486404"/>
    <lineage>
        <taxon>Viruses</taxon>
        <taxon>Duplodnaviria</taxon>
        <taxon>Heunggongvirae</taxon>
        <taxon>Uroviricota</taxon>
        <taxon>Caudoviricetes</taxon>
        <taxon>Ceeclamvirinae</taxon>
        <taxon>Bixzunavirus</taxon>
        <taxon>Bixzunavirus Bxz1</taxon>
    </lineage>
</organism>
<name>A0A068CDA2_9CAUD</name>
<protein>
    <submittedName>
        <fullName evidence="1">Uncharacterized protein</fullName>
    </submittedName>
</protein>
<evidence type="ECO:0000313" key="1">
    <source>
        <dbReference type="EMBL" id="AID18295.1"/>
    </source>
</evidence>
<accession>A0A068CDA2</accession>
<gene>
    <name evidence="1" type="primary">249</name>
    <name evidence="1" type="ORF">PBI_WILLIS_249</name>
</gene>
<reference evidence="1 2" key="1">
    <citation type="submission" date="2014-03" db="EMBL/GenBank/DDBJ databases">
        <authorList>
            <person name="Churilla B.M."/>
            <person name="Abrahim M.R."/>
            <person name="Burke K.A."/>
            <person name="Yu V.J."/>
            <person name="Adkins N.L."/>
            <person name="Cohen K.L."/>
            <person name="Colicchio M.A."/>
            <person name="Fasoranti T.O."/>
            <person name="Genkil J.S."/>
            <person name="Kramer Z.J."/>
            <person name="Prout A.K."/>
            <person name="Schafer C.E."/>
            <person name="Schwarz A.G."/>
            <person name="Tish M."/>
            <person name="Vispute N."/>
            <person name="Wilkes K.E."/>
            <person name="Williams C.R."/>
            <person name="Xiao X."/>
            <person name="Yoder B.A."/>
            <person name="Lapin J.S."/>
            <person name="Ott C.T."/>
            <person name="Walburn T.D."/>
            <person name="Bradley K.W."/>
            <person name="Clarke D.Q."/>
            <person name="Lewis M.F."/>
            <person name="Barker L.P."/>
            <person name="Bailey C."/>
            <person name="Asai D.J."/>
            <person name="Bowman C.A."/>
            <person name="Russell D.A."/>
            <person name="Pope W.H."/>
            <person name="Jacobs-Sera D."/>
            <person name="Hendrix R.W."/>
            <person name="Hatfull G.F."/>
        </authorList>
    </citation>
    <scope>NUCLEOTIDE SEQUENCE [LARGE SCALE GENOMIC DNA]</scope>
</reference>
<proteinExistence type="predicted"/>
<dbReference type="EMBL" id="KJ595575">
    <property type="protein sequence ID" value="AID18295.1"/>
    <property type="molecule type" value="Genomic_DNA"/>
</dbReference>
<sequence length="256" mass="27613">MSTLKYVGRAPDADFSVTHKKYVTTRYNTIRVDADYINSKVAEVGATLVTPAYVAAQDALRASKAAVDAADAGYLPVSQRAVANGVAPIDEDGYVPGEMLPTLQTERKVFFKNVDTVLLTGNRVVTTVNAKEFQVASMTIPDPGFPYIPLVFATIQGAAASAAANPLRHMGTNNYGQLTVLDGENTKYAWAICGSRKTYSMFTALPFADPEVNPTTRPAIYGSLDLGLWIGLWSGTTFTFNPTGLRFYAICYPAIT</sequence>
<dbReference type="Proteomes" id="UP000027390">
    <property type="component" value="Segment"/>
</dbReference>
<evidence type="ECO:0000313" key="2">
    <source>
        <dbReference type="Proteomes" id="UP000027390"/>
    </source>
</evidence>